<evidence type="ECO:0000256" key="1">
    <source>
        <dbReference type="ARBA" id="ARBA00004651"/>
    </source>
</evidence>
<evidence type="ECO:0000256" key="5">
    <source>
        <dbReference type="ARBA" id="ARBA00023136"/>
    </source>
</evidence>
<organism evidence="9 10">
    <name type="scientific">Occultella aeris</name>
    <dbReference type="NCBI Taxonomy" id="2761496"/>
    <lineage>
        <taxon>Bacteria</taxon>
        <taxon>Bacillati</taxon>
        <taxon>Actinomycetota</taxon>
        <taxon>Actinomycetes</taxon>
        <taxon>Micrococcales</taxon>
        <taxon>Ruaniaceae</taxon>
        <taxon>Occultella</taxon>
    </lineage>
</organism>
<dbReference type="RefSeq" id="WP_156740625.1">
    <property type="nucleotide sequence ID" value="NZ_CACRYJ010000025.1"/>
</dbReference>
<dbReference type="PANTHER" id="PTHR23513:SF6">
    <property type="entry name" value="MAJOR FACILITATOR SUPERFAMILY ASSOCIATED DOMAIN-CONTAINING PROTEIN"/>
    <property type="match status" value="1"/>
</dbReference>
<accession>A0A7M4DI62</accession>
<dbReference type="Proteomes" id="UP000419743">
    <property type="component" value="Unassembled WGS sequence"/>
</dbReference>
<comment type="caution">
    <text evidence="9">The sequence shown here is derived from an EMBL/GenBank/DDBJ whole genome shotgun (WGS) entry which is preliminary data.</text>
</comment>
<dbReference type="Gene3D" id="1.20.1250.20">
    <property type="entry name" value="MFS general substrate transporter like domains"/>
    <property type="match status" value="1"/>
</dbReference>
<evidence type="ECO:0000313" key="10">
    <source>
        <dbReference type="Proteomes" id="UP000419743"/>
    </source>
</evidence>
<evidence type="ECO:0000256" key="4">
    <source>
        <dbReference type="ARBA" id="ARBA00022989"/>
    </source>
</evidence>
<feature type="compositionally biased region" description="Acidic residues" evidence="6">
    <location>
        <begin position="401"/>
        <end position="410"/>
    </location>
</feature>
<evidence type="ECO:0000256" key="7">
    <source>
        <dbReference type="SAM" id="Phobius"/>
    </source>
</evidence>
<keyword evidence="3 7" id="KW-0812">Transmembrane</keyword>
<feature type="transmembrane region" description="Helical" evidence="7">
    <location>
        <begin position="216"/>
        <end position="238"/>
    </location>
</feature>
<keyword evidence="4 7" id="KW-1133">Transmembrane helix</keyword>
<proteinExistence type="predicted"/>
<dbReference type="InterPro" id="IPR036259">
    <property type="entry name" value="MFS_trans_sf"/>
</dbReference>
<feature type="transmembrane region" description="Helical" evidence="7">
    <location>
        <begin position="47"/>
        <end position="66"/>
    </location>
</feature>
<evidence type="ECO:0000313" key="9">
    <source>
        <dbReference type="EMBL" id="VZO36626.1"/>
    </source>
</evidence>
<keyword evidence="2" id="KW-1003">Cell membrane</keyword>
<dbReference type="Pfam" id="PF07690">
    <property type="entry name" value="MFS_1"/>
    <property type="match status" value="1"/>
</dbReference>
<protein>
    <submittedName>
        <fullName evidence="9">Enterobactin exporter EntS</fullName>
    </submittedName>
</protein>
<dbReference type="CDD" id="cd06173">
    <property type="entry name" value="MFS_MefA_like"/>
    <property type="match status" value="1"/>
</dbReference>
<comment type="subcellular location">
    <subcellularLocation>
        <location evidence="1">Cell membrane</location>
        <topology evidence="1">Multi-pass membrane protein</topology>
    </subcellularLocation>
</comment>
<dbReference type="AlphaFoldDB" id="A0A7M4DI62"/>
<dbReference type="GO" id="GO:0022857">
    <property type="term" value="F:transmembrane transporter activity"/>
    <property type="evidence" value="ECO:0007669"/>
    <property type="project" value="InterPro"/>
</dbReference>
<dbReference type="PANTHER" id="PTHR23513">
    <property type="entry name" value="INTEGRAL MEMBRANE EFFLUX PROTEIN-RELATED"/>
    <property type="match status" value="1"/>
</dbReference>
<dbReference type="PROSITE" id="PS50850">
    <property type="entry name" value="MFS"/>
    <property type="match status" value="1"/>
</dbReference>
<gene>
    <name evidence="9" type="ORF">HALOF300_01813</name>
</gene>
<evidence type="ECO:0000256" key="6">
    <source>
        <dbReference type="SAM" id="MobiDB-lite"/>
    </source>
</evidence>
<dbReference type="EMBL" id="CACRYJ010000025">
    <property type="protein sequence ID" value="VZO36626.1"/>
    <property type="molecule type" value="Genomic_DNA"/>
</dbReference>
<dbReference type="InterPro" id="IPR011701">
    <property type="entry name" value="MFS"/>
</dbReference>
<feature type="transmembrane region" description="Helical" evidence="7">
    <location>
        <begin position="306"/>
        <end position="330"/>
    </location>
</feature>
<feature type="domain" description="Major facilitator superfamily (MFS) profile" evidence="8">
    <location>
        <begin position="213"/>
        <end position="427"/>
    </location>
</feature>
<feature type="transmembrane region" description="Helical" evidence="7">
    <location>
        <begin position="12"/>
        <end position="35"/>
    </location>
</feature>
<evidence type="ECO:0000256" key="3">
    <source>
        <dbReference type="ARBA" id="ARBA00022692"/>
    </source>
</evidence>
<dbReference type="SUPFAM" id="SSF103473">
    <property type="entry name" value="MFS general substrate transporter"/>
    <property type="match status" value="1"/>
</dbReference>
<feature type="transmembrane region" description="Helical" evidence="7">
    <location>
        <begin position="98"/>
        <end position="116"/>
    </location>
</feature>
<feature type="transmembrane region" description="Helical" evidence="7">
    <location>
        <begin position="250"/>
        <end position="269"/>
    </location>
</feature>
<dbReference type="InterPro" id="IPR020846">
    <property type="entry name" value="MFS_dom"/>
</dbReference>
<feature type="region of interest" description="Disordered" evidence="6">
    <location>
        <begin position="400"/>
        <end position="427"/>
    </location>
</feature>
<dbReference type="GO" id="GO:0005886">
    <property type="term" value="C:plasma membrane"/>
    <property type="evidence" value="ECO:0007669"/>
    <property type="project" value="UniProtKB-SubCell"/>
</dbReference>
<feature type="transmembrane region" description="Helical" evidence="7">
    <location>
        <begin position="166"/>
        <end position="187"/>
    </location>
</feature>
<feature type="transmembrane region" description="Helical" evidence="7">
    <location>
        <begin position="375"/>
        <end position="394"/>
    </location>
</feature>
<evidence type="ECO:0000259" key="8">
    <source>
        <dbReference type="PROSITE" id="PS50850"/>
    </source>
</evidence>
<feature type="transmembrane region" description="Helical" evidence="7">
    <location>
        <begin position="73"/>
        <end position="92"/>
    </location>
</feature>
<keyword evidence="5 7" id="KW-0472">Membrane</keyword>
<feature type="transmembrane region" description="Helical" evidence="7">
    <location>
        <begin position="351"/>
        <end position="369"/>
    </location>
</feature>
<sequence length="427" mass="43163">MKDVLRIATFRRLLGAWTIGNLADSALFLTLAIWAKDLSGSSGAAGLVFLALGLPALTAPLLGLLADRARRRSLLIAANLAAAVVAASLVLVDGASDLWIIYAVAFAYGALGILNGSAQSGLLRDLLPDEHLDNANALLSTIDQGLRIITPAIGAGLYVLWGGGALGLGVAAILVLTALALLTVHVVESAPESPEQRAGFWAEAAGGFRHVASVPLLARIVIVTAIAFGVLGVFESALFEVVEKGLGMEAAFFGVLMSIQGAAAIVGGLTSATALRRLGPARTVGVALLGLGVAAFGLAADLLPIPLLPVSVVAIAISGISVPWLVVALITTRQRLTPPRLQGRTAAATNLAMSLPQLASIAAGAALITVVDYRLVMVAAGVVLLGCAAVLVIGRTPTSDAAEETADDAPDPTPDPTGPGELPGLAA</sequence>
<keyword evidence="10" id="KW-1185">Reference proteome</keyword>
<evidence type="ECO:0000256" key="2">
    <source>
        <dbReference type="ARBA" id="ARBA00022475"/>
    </source>
</evidence>
<name>A0A7M4DI62_9MICO</name>
<reference evidence="9 10" key="1">
    <citation type="submission" date="2019-11" db="EMBL/GenBank/DDBJ databases">
        <authorList>
            <person name="Criscuolo A."/>
        </authorList>
    </citation>
    <scope>NUCLEOTIDE SEQUENCE [LARGE SCALE GENOMIC DNA]</scope>
    <source>
        <strain evidence="9">CIP111667</strain>
    </source>
</reference>